<dbReference type="GO" id="GO:0016705">
    <property type="term" value="F:oxidoreductase activity, acting on paired donors, with incorporation or reduction of molecular oxygen"/>
    <property type="evidence" value="ECO:0007669"/>
    <property type="project" value="InterPro"/>
</dbReference>
<keyword evidence="5 11" id="KW-0479">Metal-binding</keyword>
<evidence type="ECO:0000256" key="11">
    <source>
        <dbReference type="PIRSR" id="PIRSR602401-1"/>
    </source>
</evidence>
<dbReference type="Gene3D" id="1.10.630.10">
    <property type="entry name" value="Cytochrome P450"/>
    <property type="match status" value="1"/>
</dbReference>
<keyword evidence="10" id="KW-0472">Membrane</keyword>
<evidence type="ECO:0000256" key="7">
    <source>
        <dbReference type="ARBA" id="ARBA00023002"/>
    </source>
</evidence>
<accession>A0AAV3NXX9</accession>
<keyword evidence="6" id="KW-1133">Transmembrane helix</keyword>
<feature type="binding site" description="axial binding residue" evidence="11">
    <location>
        <position position="87"/>
    </location>
    <ligand>
        <name>heme</name>
        <dbReference type="ChEBI" id="CHEBI:30413"/>
    </ligand>
    <ligandPart>
        <name>Fe</name>
        <dbReference type="ChEBI" id="CHEBI:18248"/>
    </ligandPart>
</feature>
<comment type="similarity">
    <text evidence="2 12">Belongs to the cytochrome P450 family.</text>
</comment>
<name>A0AAV3NXX9_LITER</name>
<gene>
    <name evidence="13" type="ORF">LIER_04780</name>
</gene>
<keyword evidence="4" id="KW-0812">Transmembrane</keyword>
<evidence type="ECO:0000256" key="9">
    <source>
        <dbReference type="ARBA" id="ARBA00023033"/>
    </source>
</evidence>
<dbReference type="GO" id="GO:0004497">
    <property type="term" value="F:monooxygenase activity"/>
    <property type="evidence" value="ECO:0007669"/>
    <property type="project" value="UniProtKB-KW"/>
</dbReference>
<organism evidence="13 14">
    <name type="scientific">Lithospermum erythrorhizon</name>
    <name type="common">Purple gromwell</name>
    <name type="synonym">Lithospermum officinale var. erythrorhizon</name>
    <dbReference type="NCBI Taxonomy" id="34254"/>
    <lineage>
        <taxon>Eukaryota</taxon>
        <taxon>Viridiplantae</taxon>
        <taxon>Streptophyta</taxon>
        <taxon>Embryophyta</taxon>
        <taxon>Tracheophyta</taxon>
        <taxon>Spermatophyta</taxon>
        <taxon>Magnoliopsida</taxon>
        <taxon>eudicotyledons</taxon>
        <taxon>Gunneridae</taxon>
        <taxon>Pentapetalae</taxon>
        <taxon>asterids</taxon>
        <taxon>lamiids</taxon>
        <taxon>Boraginales</taxon>
        <taxon>Boraginaceae</taxon>
        <taxon>Boraginoideae</taxon>
        <taxon>Lithospermeae</taxon>
        <taxon>Lithospermum</taxon>
    </lineage>
</organism>
<keyword evidence="9 12" id="KW-0503">Monooxygenase</keyword>
<evidence type="ECO:0000256" key="4">
    <source>
        <dbReference type="ARBA" id="ARBA00022692"/>
    </source>
</evidence>
<comment type="cofactor">
    <cofactor evidence="11">
        <name>heme</name>
        <dbReference type="ChEBI" id="CHEBI:30413"/>
    </cofactor>
</comment>
<sequence length="139" mass="15862">MILNEVLRLYLPAMMFTRLTTRETTLGQTTLLAKVQLMLPILALHHDKEVWGDDVEDFNPERFKEGVSKATKGDVSFFPFGWGPRTCIAQNFAMLEAKMTLVMILQCFAFELSPSYTHASHTVVTLQPQHDAYLSLRKL</sequence>
<dbReference type="AlphaFoldDB" id="A0AAV3NXX9"/>
<keyword evidence="14" id="KW-1185">Reference proteome</keyword>
<dbReference type="PRINTS" id="PR00463">
    <property type="entry name" value="EP450I"/>
</dbReference>
<keyword evidence="7 12" id="KW-0560">Oxidoreductase</keyword>
<dbReference type="GO" id="GO:0005506">
    <property type="term" value="F:iron ion binding"/>
    <property type="evidence" value="ECO:0007669"/>
    <property type="project" value="InterPro"/>
</dbReference>
<dbReference type="Pfam" id="PF00067">
    <property type="entry name" value="p450"/>
    <property type="match status" value="1"/>
</dbReference>
<dbReference type="GO" id="GO:0016020">
    <property type="term" value="C:membrane"/>
    <property type="evidence" value="ECO:0007669"/>
    <property type="project" value="UniProtKB-SubCell"/>
</dbReference>
<dbReference type="PANTHER" id="PTHR24282:SF255">
    <property type="entry name" value="CYTOCHROME P450 72A11-RELATED"/>
    <property type="match status" value="1"/>
</dbReference>
<evidence type="ECO:0000256" key="6">
    <source>
        <dbReference type="ARBA" id="ARBA00022989"/>
    </source>
</evidence>
<evidence type="ECO:0000256" key="2">
    <source>
        <dbReference type="ARBA" id="ARBA00010617"/>
    </source>
</evidence>
<keyword evidence="8 11" id="KW-0408">Iron</keyword>
<dbReference type="EMBL" id="BAABME010000626">
    <property type="protein sequence ID" value="GAA0144292.1"/>
    <property type="molecule type" value="Genomic_DNA"/>
</dbReference>
<evidence type="ECO:0000256" key="3">
    <source>
        <dbReference type="ARBA" id="ARBA00022617"/>
    </source>
</evidence>
<dbReference type="PRINTS" id="PR00385">
    <property type="entry name" value="P450"/>
</dbReference>
<evidence type="ECO:0000256" key="12">
    <source>
        <dbReference type="RuleBase" id="RU000461"/>
    </source>
</evidence>
<comment type="subcellular location">
    <subcellularLocation>
        <location evidence="1">Membrane</location>
    </subcellularLocation>
</comment>
<dbReference type="InterPro" id="IPR002401">
    <property type="entry name" value="Cyt_P450_E_grp-I"/>
</dbReference>
<dbReference type="GO" id="GO:0020037">
    <property type="term" value="F:heme binding"/>
    <property type="evidence" value="ECO:0007669"/>
    <property type="project" value="InterPro"/>
</dbReference>
<dbReference type="SUPFAM" id="SSF48264">
    <property type="entry name" value="Cytochrome P450"/>
    <property type="match status" value="1"/>
</dbReference>
<keyword evidence="3 11" id="KW-0349">Heme</keyword>
<evidence type="ECO:0000256" key="5">
    <source>
        <dbReference type="ARBA" id="ARBA00022723"/>
    </source>
</evidence>
<evidence type="ECO:0000256" key="8">
    <source>
        <dbReference type="ARBA" id="ARBA00023004"/>
    </source>
</evidence>
<dbReference type="InterPro" id="IPR036396">
    <property type="entry name" value="Cyt_P450_sf"/>
</dbReference>
<dbReference type="PANTHER" id="PTHR24282">
    <property type="entry name" value="CYTOCHROME P450 FAMILY MEMBER"/>
    <property type="match status" value="1"/>
</dbReference>
<dbReference type="Proteomes" id="UP001454036">
    <property type="component" value="Unassembled WGS sequence"/>
</dbReference>
<protein>
    <submittedName>
        <fullName evidence="13">Oxygenase</fullName>
    </submittedName>
</protein>
<dbReference type="PROSITE" id="PS00086">
    <property type="entry name" value="CYTOCHROME_P450"/>
    <property type="match status" value="1"/>
</dbReference>
<reference evidence="13 14" key="1">
    <citation type="submission" date="2024-01" db="EMBL/GenBank/DDBJ databases">
        <title>The complete chloroplast genome sequence of Lithospermum erythrorhizon: insights into the phylogenetic relationship among Boraginaceae species and the maternal lineages of purple gromwells.</title>
        <authorList>
            <person name="Okada T."/>
            <person name="Watanabe K."/>
        </authorList>
    </citation>
    <scope>NUCLEOTIDE SEQUENCE [LARGE SCALE GENOMIC DNA]</scope>
</reference>
<evidence type="ECO:0000256" key="10">
    <source>
        <dbReference type="ARBA" id="ARBA00023136"/>
    </source>
</evidence>
<evidence type="ECO:0000313" key="14">
    <source>
        <dbReference type="Proteomes" id="UP001454036"/>
    </source>
</evidence>
<dbReference type="InterPro" id="IPR001128">
    <property type="entry name" value="Cyt_P450"/>
</dbReference>
<evidence type="ECO:0000256" key="1">
    <source>
        <dbReference type="ARBA" id="ARBA00004370"/>
    </source>
</evidence>
<comment type="caution">
    <text evidence="13">The sequence shown here is derived from an EMBL/GenBank/DDBJ whole genome shotgun (WGS) entry which is preliminary data.</text>
</comment>
<proteinExistence type="inferred from homology"/>
<evidence type="ECO:0000313" key="13">
    <source>
        <dbReference type="EMBL" id="GAA0144292.1"/>
    </source>
</evidence>
<dbReference type="InterPro" id="IPR017972">
    <property type="entry name" value="Cyt_P450_CS"/>
</dbReference>
<dbReference type="InterPro" id="IPR050665">
    <property type="entry name" value="Cytochrome_P450_Monooxygen"/>
</dbReference>